<evidence type="ECO:0000313" key="4">
    <source>
        <dbReference type="Proteomes" id="UP000198341"/>
    </source>
</evidence>
<keyword evidence="4" id="KW-1185">Reference proteome</keyword>
<dbReference type="KEGG" id="bpg:Bathy05g00820"/>
<dbReference type="Gene3D" id="3.40.50.1240">
    <property type="entry name" value="Phosphoglycerate mutase-like"/>
    <property type="match status" value="1"/>
</dbReference>
<dbReference type="Pfam" id="PF00300">
    <property type="entry name" value="His_Phos_1"/>
    <property type="match status" value="1"/>
</dbReference>
<dbReference type="GeneID" id="19015586"/>
<feature type="compositionally biased region" description="Basic and acidic residues" evidence="2">
    <location>
        <begin position="69"/>
        <end position="86"/>
    </location>
</feature>
<protein>
    <recommendedName>
        <fullName evidence="5">Phosphoglycerate mutase family protein</fullName>
    </recommendedName>
</protein>
<comment type="similarity">
    <text evidence="1">Belongs to the phosphoglycerate mutase family.</text>
</comment>
<dbReference type="Proteomes" id="UP000198341">
    <property type="component" value="Chromosome 5"/>
</dbReference>
<dbReference type="GO" id="GO:0016791">
    <property type="term" value="F:phosphatase activity"/>
    <property type="evidence" value="ECO:0007669"/>
    <property type="project" value="TreeGrafter"/>
</dbReference>
<evidence type="ECO:0000256" key="1">
    <source>
        <dbReference type="ARBA" id="ARBA00038362"/>
    </source>
</evidence>
<reference evidence="3 4" key="1">
    <citation type="submission" date="2011-10" db="EMBL/GenBank/DDBJ databases">
        <authorList>
            <person name="Genoscope - CEA"/>
        </authorList>
    </citation>
    <scope>NUCLEOTIDE SEQUENCE [LARGE SCALE GENOMIC DNA]</scope>
    <source>
        <strain evidence="3 4">RCC 1105</strain>
    </source>
</reference>
<dbReference type="OrthoDB" id="496981at2759"/>
<dbReference type="SMART" id="SM00855">
    <property type="entry name" value="PGAM"/>
    <property type="match status" value="1"/>
</dbReference>
<name>K8F4P4_9CHLO</name>
<evidence type="ECO:0008006" key="5">
    <source>
        <dbReference type="Google" id="ProtNLM"/>
    </source>
</evidence>
<dbReference type="AlphaFoldDB" id="K8F4P4"/>
<dbReference type="InterPro" id="IPR013078">
    <property type="entry name" value="His_Pase_superF_clade-1"/>
</dbReference>
<dbReference type="PANTHER" id="PTHR48100">
    <property type="entry name" value="BROAD-SPECIFICITY PHOSPHATASE YOR283W-RELATED"/>
    <property type="match status" value="1"/>
</dbReference>
<dbReference type="EMBL" id="FO082274">
    <property type="protein sequence ID" value="CCO16478.1"/>
    <property type="molecule type" value="Genomic_DNA"/>
</dbReference>
<evidence type="ECO:0000256" key="2">
    <source>
        <dbReference type="SAM" id="MobiDB-lite"/>
    </source>
</evidence>
<dbReference type="InterPro" id="IPR050275">
    <property type="entry name" value="PGM_Phosphatase"/>
</dbReference>
<dbReference type="eggNOG" id="KOG4754">
    <property type="taxonomic scope" value="Eukaryota"/>
</dbReference>
<dbReference type="GO" id="GO:0005737">
    <property type="term" value="C:cytoplasm"/>
    <property type="evidence" value="ECO:0007669"/>
    <property type="project" value="TreeGrafter"/>
</dbReference>
<evidence type="ECO:0000313" key="3">
    <source>
        <dbReference type="EMBL" id="CCO16478.1"/>
    </source>
</evidence>
<gene>
    <name evidence="3" type="ORF">Bathy05g00820</name>
</gene>
<accession>K8F4P4</accession>
<sequence>MHGVLKISSFSSSSSSSFRRVYRDDSYYHHSRKNALLLSRKRTLLLPRSVSAAQNISENNAVMTTKTTFNEKRDDDVNNGKEEKKNATKSKTFTLRPKEKHGMNRKARYVTLHFLRHAEGTHNVSREYNDPKHKDARLTDFGIQQCEKLAKAQPLLLESKSSKKKKMTVATSPMTRCVQTARLCFDKESHMITEKYVALEELRETVNYQCDIRRTTSELKEEFGASVDFSRLENYEEDPLWQYWIERCGSEEEHTMHRESASLYKCADRARKFFEWVVEKKADTEEEIIVSSHSAFLRCVFNYGHTQEKFEYHMGGSEQVFDDREDKTNNVKVVQYLPEDGDAFEEYMRRDYENCELRSAVLEIL</sequence>
<proteinExistence type="inferred from homology"/>
<dbReference type="SUPFAM" id="SSF53254">
    <property type="entry name" value="Phosphoglycerate mutase-like"/>
    <property type="match status" value="1"/>
</dbReference>
<feature type="region of interest" description="Disordered" evidence="2">
    <location>
        <begin position="66"/>
        <end position="89"/>
    </location>
</feature>
<dbReference type="RefSeq" id="XP_007512920.1">
    <property type="nucleotide sequence ID" value="XM_007512858.1"/>
</dbReference>
<dbReference type="InterPro" id="IPR029033">
    <property type="entry name" value="His_PPase_superfam"/>
</dbReference>
<dbReference type="PANTHER" id="PTHR48100:SF1">
    <property type="entry name" value="HISTIDINE PHOSPHATASE FAMILY PROTEIN-RELATED"/>
    <property type="match status" value="1"/>
</dbReference>
<dbReference type="CDD" id="cd07067">
    <property type="entry name" value="HP_PGM_like"/>
    <property type="match status" value="1"/>
</dbReference>
<organism evidence="3 4">
    <name type="scientific">Bathycoccus prasinos</name>
    <dbReference type="NCBI Taxonomy" id="41875"/>
    <lineage>
        <taxon>Eukaryota</taxon>
        <taxon>Viridiplantae</taxon>
        <taxon>Chlorophyta</taxon>
        <taxon>Mamiellophyceae</taxon>
        <taxon>Mamiellales</taxon>
        <taxon>Bathycoccaceae</taxon>
        <taxon>Bathycoccus</taxon>
    </lineage>
</organism>